<reference evidence="1 2" key="1">
    <citation type="submission" date="2013-09" db="EMBL/GenBank/DDBJ databases">
        <title>High correlation between genotypes and phenotypes of environmental bacteria Comamonas testosteroni strains.</title>
        <authorList>
            <person name="Liu L."/>
            <person name="Zhu W."/>
            <person name="Xia X."/>
            <person name="Xu B."/>
            <person name="Luo M."/>
            <person name="Wang G."/>
        </authorList>
    </citation>
    <scope>NUCLEOTIDE SEQUENCE [LARGE SCALE GENOMIC DNA]</scope>
    <source>
        <strain evidence="1 2">JL40</strain>
    </source>
</reference>
<evidence type="ECO:0000313" key="1">
    <source>
        <dbReference type="EMBL" id="KGH27035.1"/>
    </source>
</evidence>
<accession>A0A096GPF3</accession>
<evidence type="ECO:0000313" key="2">
    <source>
        <dbReference type="Proteomes" id="UP000029553"/>
    </source>
</evidence>
<gene>
    <name evidence="1" type="ORF">P353_19800</name>
</gene>
<dbReference type="RefSeq" id="WP_034373008.1">
    <property type="nucleotide sequence ID" value="NZ_AWOR01000067.1"/>
</dbReference>
<dbReference type="EMBL" id="AWOR01000067">
    <property type="protein sequence ID" value="KGH27035.1"/>
    <property type="molecule type" value="Genomic_DNA"/>
</dbReference>
<comment type="caution">
    <text evidence="1">The sequence shown here is derived from an EMBL/GenBank/DDBJ whole genome shotgun (WGS) entry which is preliminary data.</text>
</comment>
<sequence>MTYASFMTQEEACALNSILMTEGQDEDLLAAMNCVSMVSRGAQCVHFAIRVLDSKSEPVNLIEVFEFIHKPTSLSRFPDVAPQMTLEVLTEMAMNVATKEWALEFFDQRCQAMCPPELGLEDFGL</sequence>
<name>A0A096GPF3_COMTE</name>
<dbReference type="AlphaFoldDB" id="A0A096GPF3"/>
<proteinExistence type="predicted"/>
<organism evidence="1 2">
    <name type="scientific">Comamonas testosteroni</name>
    <name type="common">Pseudomonas testosteroni</name>
    <dbReference type="NCBI Taxonomy" id="285"/>
    <lineage>
        <taxon>Bacteria</taxon>
        <taxon>Pseudomonadati</taxon>
        <taxon>Pseudomonadota</taxon>
        <taxon>Betaproteobacteria</taxon>
        <taxon>Burkholderiales</taxon>
        <taxon>Comamonadaceae</taxon>
        <taxon>Comamonas</taxon>
    </lineage>
</organism>
<dbReference type="Proteomes" id="UP000029553">
    <property type="component" value="Unassembled WGS sequence"/>
</dbReference>
<protein>
    <submittedName>
        <fullName evidence="1">Uncharacterized protein</fullName>
    </submittedName>
</protein>